<dbReference type="PANTHER" id="PTHR43173:SF19">
    <property type="entry name" value="AARF DOMAIN-CONTAINING PROTEIN KINASE 1"/>
    <property type="match status" value="1"/>
</dbReference>
<dbReference type="AlphaFoldDB" id="A0A914WNB8"/>
<evidence type="ECO:0000313" key="4">
    <source>
        <dbReference type="WBParaSite" id="PSAMB.scaffold4676size13900.g24898.t1"/>
    </source>
</evidence>
<dbReference type="InterPro" id="IPR000719">
    <property type="entry name" value="Prot_kinase_dom"/>
</dbReference>
<dbReference type="WBParaSite" id="PSAMB.scaffold4676size13900.g24898.t1">
    <property type="protein sequence ID" value="PSAMB.scaffold4676size13900.g24898.t1"/>
    <property type="gene ID" value="PSAMB.scaffold4676size13900.g24898"/>
</dbReference>
<organism evidence="3 4">
    <name type="scientific">Plectus sambesii</name>
    <dbReference type="NCBI Taxonomy" id="2011161"/>
    <lineage>
        <taxon>Eukaryota</taxon>
        <taxon>Metazoa</taxon>
        <taxon>Ecdysozoa</taxon>
        <taxon>Nematoda</taxon>
        <taxon>Chromadorea</taxon>
        <taxon>Plectida</taxon>
        <taxon>Plectina</taxon>
        <taxon>Plectoidea</taxon>
        <taxon>Plectidae</taxon>
        <taxon>Plectus</taxon>
    </lineage>
</organism>
<dbReference type="GO" id="GO:0004672">
    <property type="term" value="F:protein kinase activity"/>
    <property type="evidence" value="ECO:0007669"/>
    <property type="project" value="InterPro"/>
</dbReference>
<sequence length="418" mass="47983">VGQHCGSLEYLLPEEYTTTLSVLHSKAPETSLEDVQKVLRHDMGVEVSDIFSSFDARPHGAASLAQVYKATLKSTGETVAVKVQHPRVKPHSVVDMATMEALVRIVAKIFPDFNLMWLVEETKKNLPRELDFLSEAKNAERVRRMFQHLEFLRVPKIHWEHCTDRVLVMEYCEGGQVNDLEYFRENRIDAHDVCRKLGKLYSEMIFVQGYVHCDPHPGNVLVNKKPNGSVELVLLDHGLYITLTDDFRLNYANLWLALLKPDQDAIKYWSKKMGVGDLYGLFACMVTARSWKSVTSGISKNVITADEACEIKRYAGSLLPQISDVLERMPRQMLLILKTNDLLRGIEYRLKTHNRADTFVQMARCCVRAVHEHAIRSTDVLWRQITLRVSMWFSLSKIYLYERYLIVSELCSSPFASN</sequence>
<dbReference type="GO" id="GO:0007005">
    <property type="term" value="P:mitochondrion organization"/>
    <property type="evidence" value="ECO:0007669"/>
    <property type="project" value="TreeGrafter"/>
</dbReference>
<protein>
    <submittedName>
        <fullName evidence="4">Protein kinase domain-containing protein</fullName>
    </submittedName>
</protein>
<dbReference type="Pfam" id="PF03109">
    <property type="entry name" value="ABC1"/>
    <property type="match status" value="1"/>
</dbReference>
<comment type="similarity">
    <text evidence="1">Belongs to the protein kinase superfamily. ADCK protein kinase family.</text>
</comment>
<reference evidence="4" key="1">
    <citation type="submission" date="2022-11" db="UniProtKB">
        <authorList>
            <consortium name="WormBaseParasite"/>
        </authorList>
    </citation>
    <scope>IDENTIFICATION</scope>
</reference>
<dbReference type="InterPro" id="IPR051130">
    <property type="entry name" value="Mito_struct-func_regulator"/>
</dbReference>
<dbReference type="SUPFAM" id="SSF56112">
    <property type="entry name" value="Protein kinase-like (PK-like)"/>
    <property type="match status" value="1"/>
</dbReference>
<dbReference type="InterPro" id="IPR004147">
    <property type="entry name" value="ABC1_dom"/>
</dbReference>
<keyword evidence="3" id="KW-1185">Reference proteome</keyword>
<dbReference type="PANTHER" id="PTHR43173">
    <property type="entry name" value="ABC1 FAMILY PROTEIN"/>
    <property type="match status" value="1"/>
</dbReference>
<dbReference type="PROSITE" id="PS50011">
    <property type="entry name" value="PROTEIN_KINASE_DOM"/>
    <property type="match status" value="1"/>
</dbReference>
<dbReference type="InterPro" id="IPR045307">
    <property type="entry name" value="ADCK1_dom"/>
</dbReference>
<evidence type="ECO:0000256" key="1">
    <source>
        <dbReference type="ARBA" id="ARBA00009670"/>
    </source>
</evidence>
<dbReference type="CDD" id="cd13969">
    <property type="entry name" value="ADCK1-like"/>
    <property type="match status" value="1"/>
</dbReference>
<dbReference type="Proteomes" id="UP000887566">
    <property type="component" value="Unplaced"/>
</dbReference>
<dbReference type="GO" id="GO:0005743">
    <property type="term" value="C:mitochondrial inner membrane"/>
    <property type="evidence" value="ECO:0007669"/>
    <property type="project" value="TreeGrafter"/>
</dbReference>
<feature type="domain" description="Protein kinase" evidence="2">
    <location>
        <begin position="53"/>
        <end position="418"/>
    </location>
</feature>
<dbReference type="GO" id="GO:0055088">
    <property type="term" value="P:lipid homeostasis"/>
    <property type="evidence" value="ECO:0007669"/>
    <property type="project" value="TreeGrafter"/>
</dbReference>
<dbReference type="InterPro" id="IPR011009">
    <property type="entry name" value="Kinase-like_dom_sf"/>
</dbReference>
<evidence type="ECO:0000259" key="2">
    <source>
        <dbReference type="PROSITE" id="PS50011"/>
    </source>
</evidence>
<name>A0A914WNB8_9BILA</name>
<dbReference type="GO" id="GO:0005524">
    <property type="term" value="F:ATP binding"/>
    <property type="evidence" value="ECO:0007669"/>
    <property type="project" value="InterPro"/>
</dbReference>
<proteinExistence type="inferred from homology"/>
<accession>A0A914WNB8</accession>
<dbReference type="Gene3D" id="1.10.510.10">
    <property type="entry name" value="Transferase(Phosphotransferase) domain 1"/>
    <property type="match status" value="1"/>
</dbReference>
<evidence type="ECO:0000313" key="3">
    <source>
        <dbReference type="Proteomes" id="UP000887566"/>
    </source>
</evidence>
<dbReference type="SMART" id="SM00220">
    <property type="entry name" value="S_TKc"/>
    <property type="match status" value="1"/>
</dbReference>